<evidence type="ECO:0000313" key="2">
    <source>
        <dbReference type="EMBL" id="QJQ80334.1"/>
    </source>
</evidence>
<dbReference type="SUPFAM" id="SSF56854">
    <property type="entry name" value="Bcl-2 inhibitors of programmed cell death"/>
    <property type="match status" value="1"/>
</dbReference>
<dbReference type="Pfam" id="PF15286">
    <property type="entry name" value="Bcl-2_3"/>
    <property type="match status" value="1"/>
</dbReference>
<accession>A0A6M4EIA3</accession>
<sequence length="171" mass="19743">MSHKKSGTYWATLITAFLKTVSKVEELDCVDSAVLVDVSKIITLTQEFRRHYDSVYRADYGPALKNWKRDLSKLFTSLFVDVINSGRIVGFFDVGRYVCEEVLCPGSWTEDHELLNDCMTHFFIENNLMNHFPLEDIFLAQRKFQTTGFTFLLHALAKVLPRIYSGNVIYV</sequence>
<evidence type="ECO:0000313" key="1">
    <source>
        <dbReference type="EMBL" id="QJQ80262.1"/>
    </source>
</evidence>
<protein>
    <submittedName>
        <fullName evidence="2">Bcl-2-like protein</fullName>
    </submittedName>
</protein>
<dbReference type="EMBL" id="MN913973">
    <property type="protein sequence ID" value="QJQ80262.1"/>
    <property type="molecule type" value="Genomic_DNA"/>
</dbReference>
<dbReference type="EMBL" id="MN913974">
    <property type="protein sequence ID" value="QJQ80334.1"/>
    <property type="molecule type" value="Genomic_DNA"/>
</dbReference>
<dbReference type="SMR" id="A0A6M4EIA3"/>
<dbReference type="InterPro" id="IPR036834">
    <property type="entry name" value="Bcl-2-like_sf"/>
</dbReference>
<name>A0A6M4EIA3_9BETA</name>
<gene>
    <name evidence="2" type="primary">GAMMAHV.M11</name>
</gene>
<dbReference type="Gene3D" id="1.10.437.10">
    <property type="entry name" value="Blc2-like"/>
    <property type="match status" value="1"/>
</dbReference>
<reference evidence="2" key="1">
    <citation type="submission" date="2020-01" db="EMBL/GenBank/DDBJ databases">
        <authorList>
            <person name="Rezuchova I."/>
            <person name="Hyblova M."/>
            <person name="Kudelova M."/>
            <person name="Bohmer M."/>
            <person name="Budis J."/>
            <person name="Szemes T."/>
        </authorList>
    </citation>
    <scope>NUCLEOTIDE SEQUENCE</scope>
    <source>
        <strain evidence="2">4556</strain>
        <strain evidence="1">72</strain>
    </source>
</reference>
<proteinExistence type="predicted"/>
<dbReference type="InterPro" id="IPR029450">
    <property type="entry name" value="Apo_reg_M11"/>
</dbReference>
<organism evidence="2">
    <name type="scientific">Murine herpesvirus</name>
    <dbReference type="NCBI Taxonomy" id="1431748"/>
    <lineage>
        <taxon>Viruses</taxon>
        <taxon>Duplodnaviria</taxon>
        <taxon>Heunggongvirae</taxon>
        <taxon>Peploviricota</taxon>
        <taxon>Herviviricetes</taxon>
        <taxon>Herpesvirales</taxon>
        <taxon>Orthoherpesviridae</taxon>
        <taxon>Betaherpesvirinae</taxon>
        <taxon>Muromegalovirus</taxon>
    </lineage>
</organism>